<keyword evidence="1" id="KW-1003">Cell membrane</keyword>
<organism evidence="7 8">
    <name type="scientific">Spirosoma sordidisoli</name>
    <dbReference type="NCBI Taxonomy" id="2502893"/>
    <lineage>
        <taxon>Bacteria</taxon>
        <taxon>Pseudomonadati</taxon>
        <taxon>Bacteroidota</taxon>
        <taxon>Cytophagia</taxon>
        <taxon>Cytophagales</taxon>
        <taxon>Cytophagaceae</taxon>
        <taxon>Spirosoma</taxon>
    </lineage>
</organism>
<feature type="domain" description="VWFA" evidence="6">
    <location>
        <begin position="79"/>
        <end position="276"/>
    </location>
</feature>
<evidence type="ECO:0000256" key="3">
    <source>
        <dbReference type="ARBA" id="ARBA00022989"/>
    </source>
</evidence>
<dbReference type="InterPro" id="IPR036465">
    <property type="entry name" value="vWFA_dom_sf"/>
</dbReference>
<comment type="caution">
    <text evidence="7">The sequence shown here is derived from an EMBL/GenBank/DDBJ whole genome shotgun (WGS) entry which is preliminary data.</text>
</comment>
<proteinExistence type="predicted"/>
<evidence type="ECO:0000313" key="7">
    <source>
        <dbReference type="EMBL" id="RYC70762.1"/>
    </source>
</evidence>
<evidence type="ECO:0000256" key="5">
    <source>
        <dbReference type="SAM" id="Phobius"/>
    </source>
</evidence>
<keyword evidence="2 5" id="KW-0812">Transmembrane</keyword>
<dbReference type="EMBL" id="SBLB01000001">
    <property type="protein sequence ID" value="RYC70762.1"/>
    <property type="molecule type" value="Genomic_DNA"/>
</dbReference>
<name>A0A4Q2UPE9_9BACT</name>
<evidence type="ECO:0000313" key="8">
    <source>
        <dbReference type="Proteomes" id="UP000290407"/>
    </source>
</evidence>
<keyword evidence="4 5" id="KW-0472">Membrane</keyword>
<feature type="transmembrane region" description="Helical" evidence="5">
    <location>
        <begin position="47"/>
        <end position="66"/>
    </location>
</feature>
<dbReference type="RefSeq" id="WP_077919944.1">
    <property type="nucleotide sequence ID" value="NZ_SBLB01000001.1"/>
</dbReference>
<evidence type="ECO:0000256" key="4">
    <source>
        <dbReference type="ARBA" id="ARBA00023136"/>
    </source>
</evidence>
<dbReference type="InterPro" id="IPR002035">
    <property type="entry name" value="VWF_A"/>
</dbReference>
<protein>
    <submittedName>
        <fullName evidence="7">VWA domain-containing protein</fullName>
    </submittedName>
</protein>
<keyword evidence="8" id="KW-1185">Reference proteome</keyword>
<dbReference type="PROSITE" id="PS50234">
    <property type="entry name" value="VWFA"/>
    <property type="match status" value="1"/>
</dbReference>
<dbReference type="PANTHER" id="PTHR22550">
    <property type="entry name" value="SPORE GERMINATION PROTEIN"/>
    <property type="match status" value="1"/>
</dbReference>
<gene>
    <name evidence="7" type="ORF">EQG79_01000</name>
</gene>
<dbReference type="AlphaFoldDB" id="A0A4Q2UPE9"/>
<dbReference type="SUPFAM" id="SSF53300">
    <property type="entry name" value="vWA-like"/>
    <property type="match status" value="1"/>
</dbReference>
<reference evidence="7 8" key="1">
    <citation type="submission" date="2019-01" db="EMBL/GenBank/DDBJ databases">
        <title>Spirosoma flava sp. nov., a propanil-degrading bacterium isolated from herbicide-contaminated soil.</title>
        <authorList>
            <person name="Zhang L."/>
            <person name="Jiang J.-D."/>
        </authorList>
    </citation>
    <scope>NUCLEOTIDE SEQUENCE [LARGE SCALE GENOMIC DNA]</scope>
    <source>
        <strain evidence="7 8">TY50</strain>
    </source>
</reference>
<evidence type="ECO:0000259" key="6">
    <source>
        <dbReference type="PROSITE" id="PS50234"/>
    </source>
</evidence>
<dbReference type="Gene3D" id="3.40.50.410">
    <property type="entry name" value="von Willebrand factor, type A domain"/>
    <property type="match status" value="1"/>
</dbReference>
<keyword evidence="3 5" id="KW-1133">Transmembrane helix</keyword>
<evidence type="ECO:0000256" key="2">
    <source>
        <dbReference type="ARBA" id="ARBA00022692"/>
    </source>
</evidence>
<sequence length="320" mass="36300">MNWLYSFSTTEYLFIGLFMCLYAFYIWRTFRLARQLGTTAWGVVPKFFLRSSYLILLLIALLGPSFGEASADLMTTGRDVFLIVDVSRSMDADDVVPTRLERVKYDVQQLCDTLAADRFGLILSSTESFVLSPLTADHDAIRQSVRDVRTTVSPTGGTNLCEAIELARQKLLTDPSTRQNAKAIVIFSDGENFNTCDRTAMARLRTFRIPLVTMGVGTEGGASIRQGRDFIRDADKQIVRSRLNRSFLQRLALETQGRYIEVESQDQHIDELASYMRSLQGRVVDQQQVAVSTNKYYYFVLAALVLILFDLIITVRTFRL</sequence>
<accession>A0A4Q2UPE9</accession>
<dbReference type="PANTHER" id="PTHR22550:SF5">
    <property type="entry name" value="LEUCINE ZIPPER PROTEIN 4"/>
    <property type="match status" value="1"/>
</dbReference>
<dbReference type="Proteomes" id="UP000290407">
    <property type="component" value="Unassembled WGS sequence"/>
</dbReference>
<evidence type="ECO:0000256" key="1">
    <source>
        <dbReference type="ARBA" id="ARBA00022475"/>
    </source>
</evidence>
<dbReference type="Pfam" id="PF13519">
    <property type="entry name" value="VWA_2"/>
    <property type="match status" value="1"/>
</dbReference>
<feature type="transmembrane region" description="Helical" evidence="5">
    <location>
        <begin position="296"/>
        <end position="315"/>
    </location>
</feature>
<dbReference type="SMART" id="SM00327">
    <property type="entry name" value="VWA"/>
    <property type="match status" value="1"/>
</dbReference>
<dbReference type="InterPro" id="IPR050768">
    <property type="entry name" value="UPF0353/GerABKA_families"/>
</dbReference>
<feature type="transmembrane region" description="Helical" evidence="5">
    <location>
        <begin position="12"/>
        <end position="27"/>
    </location>
</feature>